<reference evidence="1" key="1">
    <citation type="submission" date="2019-03" db="EMBL/GenBank/DDBJ databases">
        <title>Single cell metagenomics reveals metabolic interactions within the superorganism composed of flagellate Streblomastix strix and complex community of Bacteroidetes bacteria on its surface.</title>
        <authorList>
            <person name="Treitli S.C."/>
            <person name="Kolisko M."/>
            <person name="Husnik F."/>
            <person name="Keeling P."/>
            <person name="Hampl V."/>
        </authorList>
    </citation>
    <scope>NUCLEOTIDE SEQUENCE</scope>
    <source>
        <strain evidence="1">STM</strain>
    </source>
</reference>
<accession>A0A5J4S505</accession>
<proteinExistence type="predicted"/>
<sequence length="21" mass="2664">MNKSQCKREQCHFMLNNYLYI</sequence>
<organism evidence="1">
    <name type="scientific">termite gut metagenome</name>
    <dbReference type="NCBI Taxonomy" id="433724"/>
    <lineage>
        <taxon>unclassified sequences</taxon>
        <taxon>metagenomes</taxon>
        <taxon>organismal metagenomes</taxon>
    </lineage>
</organism>
<comment type="caution">
    <text evidence="1">The sequence shown here is derived from an EMBL/GenBank/DDBJ whole genome shotgun (WGS) entry which is preliminary data.</text>
</comment>
<dbReference type="EMBL" id="SNRY01000409">
    <property type="protein sequence ID" value="KAA6341149.1"/>
    <property type="molecule type" value="Genomic_DNA"/>
</dbReference>
<name>A0A5J4S505_9ZZZZ</name>
<gene>
    <name evidence="1" type="ORF">EZS27_011035</name>
</gene>
<dbReference type="AlphaFoldDB" id="A0A5J4S505"/>
<evidence type="ECO:0000313" key="1">
    <source>
        <dbReference type="EMBL" id="KAA6341149.1"/>
    </source>
</evidence>
<feature type="non-terminal residue" evidence="1">
    <location>
        <position position="21"/>
    </location>
</feature>
<protein>
    <submittedName>
        <fullName evidence="1">Uncharacterized protein</fullName>
    </submittedName>
</protein>